<feature type="chain" id="PRO_5003020783" evidence="1">
    <location>
        <begin position="18"/>
        <end position="437"/>
    </location>
</feature>
<keyword evidence="4" id="KW-1185">Reference proteome</keyword>
<evidence type="ECO:0000259" key="2">
    <source>
        <dbReference type="Pfam" id="PF00561"/>
    </source>
</evidence>
<dbReference type="KEGG" id="sdl:Sdel_2120"/>
<reference evidence="4" key="1">
    <citation type="submission" date="2009-11" db="EMBL/GenBank/DDBJ databases">
        <title>The complete genome of Sulfurospirillum deleyianum DSM 6946.</title>
        <authorList>
            <consortium name="US DOE Joint Genome Institute (JGI-PGF)"/>
            <person name="Lucas S."/>
            <person name="Copeland A."/>
            <person name="Lapidus A."/>
            <person name="Glavina del Rio T."/>
            <person name="Dalin E."/>
            <person name="Tice H."/>
            <person name="Bruce D."/>
            <person name="Goodwin L."/>
            <person name="Pitluck S."/>
            <person name="Kyrpides N."/>
            <person name="Mavromatis K."/>
            <person name="Ivanova N."/>
            <person name="Ovchinnikova G."/>
            <person name="Munk A.C."/>
            <person name="Lu M."/>
            <person name="Brettin T."/>
            <person name="Detter J.C."/>
            <person name="Han C."/>
            <person name="Tapia R."/>
            <person name="Larimer F."/>
            <person name="Land M."/>
            <person name="Hauser L."/>
            <person name="Markowitz V."/>
            <person name="Cheng J.F."/>
            <person name="Hugenholtz P."/>
            <person name="Woyke T."/>
            <person name="Wu D."/>
            <person name="Aumann P."/>
            <person name="Schneider S."/>
            <person name="Lang E."/>
            <person name="Spring S."/>
            <person name="Klenk H.P."/>
            <person name="Eisen J.A."/>
        </authorList>
    </citation>
    <scope>NUCLEOTIDE SEQUENCE [LARGE SCALE GENOMIC DNA]</scope>
    <source>
        <strain evidence="4">ATCC 51133 / DSM 6946 / 5175</strain>
    </source>
</reference>
<dbReference type="PRINTS" id="PR00111">
    <property type="entry name" value="ABHYDROLASE"/>
</dbReference>
<dbReference type="HOGENOM" id="CLU_540675_0_0_7"/>
<feature type="signal peptide" evidence="1">
    <location>
        <begin position="1"/>
        <end position="17"/>
    </location>
</feature>
<dbReference type="eggNOG" id="COG2267">
    <property type="taxonomic scope" value="Bacteria"/>
</dbReference>
<dbReference type="AlphaFoldDB" id="D1B4W2"/>
<dbReference type="GO" id="GO:0016020">
    <property type="term" value="C:membrane"/>
    <property type="evidence" value="ECO:0007669"/>
    <property type="project" value="TreeGrafter"/>
</dbReference>
<evidence type="ECO:0000313" key="4">
    <source>
        <dbReference type="Proteomes" id="UP000002222"/>
    </source>
</evidence>
<dbReference type="InterPro" id="IPR029058">
    <property type="entry name" value="AB_hydrolase_fold"/>
</dbReference>
<accession>D1B4W2</accession>
<keyword evidence="1" id="KW-0732">Signal</keyword>
<proteinExistence type="predicted"/>
<dbReference type="InterPro" id="IPR050266">
    <property type="entry name" value="AB_hydrolase_sf"/>
</dbReference>
<evidence type="ECO:0000313" key="3">
    <source>
        <dbReference type="EMBL" id="ACZ13132.1"/>
    </source>
</evidence>
<evidence type="ECO:0000256" key="1">
    <source>
        <dbReference type="SAM" id="SignalP"/>
    </source>
</evidence>
<dbReference type="SUPFAM" id="SSF53474">
    <property type="entry name" value="alpha/beta-Hydrolases"/>
    <property type="match status" value="1"/>
</dbReference>
<dbReference type="PANTHER" id="PTHR43798">
    <property type="entry name" value="MONOACYLGLYCEROL LIPASE"/>
    <property type="match status" value="1"/>
</dbReference>
<dbReference type="RefSeq" id="WP_012857877.1">
    <property type="nucleotide sequence ID" value="NC_013512.1"/>
</dbReference>
<dbReference type="GO" id="GO:0016787">
    <property type="term" value="F:hydrolase activity"/>
    <property type="evidence" value="ECO:0007669"/>
    <property type="project" value="UniProtKB-KW"/>
</dbReference>
<name>D1B4W2_SULD5</name>
<protein>
    <submittedName>
        <fullName evidence="3">Alpha/beta hydrolase fold protein</fullName>
    </submittedName>
</protein>
<dbReference type="Proteomes" id="UP000002222">
    <property type="component" value="Chromosome"/>
</dbReference>
<feature type="domain" description="AB hydrolase-1" evidence="2">
    <location>
        <begin position="46"/>
        <end position="283"/>
    </location>
</feature>
<dbReference type="STRING" id="525898.Sdel_2120"/>
<dbReference type="PANTHER" id="PTHR43798:SF33">
    <property type="entry name" value="HYDROLASE, PUTATIVE (AFU_ORTHOLOGUE AFUA_2G14860)-RELATED"/>
    <property type="match status" value="1"/>
</dbReference>
<sequence precursor="true">MRLFFLFSLLCATLLSANTLGGVYVTEPIFNSSVYLQTSGNPKNKAVVLVHGLGDEASSIWEKTVALLEREYYVVTFDLPGFGHSSKSNELYSPENYAKVIRFLTQTYLKRPFHLVGHSMGGAISLYYTHAYPLDVESLVLVDAAGILHPLAYSNFLTHRKVNHFFEEQGELFQGIQSQQLNRFVDRLSDKINAKMENMETVLHSPALRESVLGGTPASIAAVALVQTSFNAIPQSVMQRTTIIWGKNDEIAPLQTGYVLDKLIPHSTLAIMPEAAHVPMLSHEREFHALLLAHLENRSVAKLPPKMGNDAYTIKVRHVSNQRYSGRIKNLVIYDSQKVVIENAIIENLSLFNAEVEILNSVIENKDAPLRVENSALSIVASDIVGSFKLYNSRLNLAGVKMQSRAKPIVAASPSRVIYSLCEINAKRIHGKEILGR</sequence>
<keyword evidence="3" id="KW-0378">Hydrolase</keyword>
<dbReference type="EMBL" id="CP001816">
    <property type="protein sequence ID" value="ACZ13132.1"/>
    <property type="molecule type" value="Genomic_DNA"/>
</dbReference>
<gene>
    <name evidence="3" type="ordered locus">Sdel_2120</name>
</gene>
<dbReference type="InterPro" id="IPR000073">
    <property type="entry name" value="AB_hydrolase_1"/>
</dbReference>
<dbReference type="Pfam" id="PF00561">
    <property type="entry name" value="Abhydrolase_1"/>
    <property type="match status" value="1"/>
</dbReference>
<organism evidence="3 4">
    <name type="scientific">Sulfurospirillum deleyianum (strain ATCC 51133 / DSM 6946 / 5175)</name>
    <dbReference type="NCBI Taxonomy" id="525898"/>
    <lineage>
        <taxon>Bacteria</taxon>
        <taxon>Pseudomonadati</taxon>
        <taxon>Campylobacterota</taxon>
        <taxon>Epsilonproteobacteria</taxon>
        <taxon>Campylobacterales</taxon>
        <taxon>Sulfurospirillaceae</taxon>
        <taxon>Sulfurospirillum</taxon>
    </lineage>
</organism>
<dbReference type="OrthoDB" id="5342129at2"/>
<dbReference type="Gene3D" id="3.40.50.1820">
    <property type="entry name" value="alpha/beta hydrolase"/>
    <property type="match status" value="1"/>
</dbReference>
<reference evidence="3 4" key="2">
    <citation type="journal article" date="2010" name="Stand. Genomic Sci.">
        <title>Complete genome sequence of Sulfurospirillum deleyianum type strain (5175).</title>
        <authorList>
            <person name="Sikorski J."/>
            <person name="Lapidus A."/>
            <person name="Copeland A."/>
            <person name="Glavina Del Rio T."/>
            <person name="Nolan M."/>
            <person name="Lucas S."/>
            <person name="Chen F."/>
            <person name="Tice H."/>
            <person name="Cheng J.F."/>
            <person name="Saunders E."/>
            <person name="Bruce D."/>
            <person name="Goodwin L."/>
            <person name="Pitluck S."/>
            <person name="Ovchinnikova G."/>
            <person name="Pati A."/>
            <person name="Ivanova N."/>
            <person name="Mavromatis K."/>
            <person name="Chen A."/>
            <person name="Palaniappan K."/>
            <person name="Chain P."/>
            <person name="Land M."/>
            <person name="Hauser L."/>
            <person name="Chang Y.J."/>
            <person name="Jeffries C.D."/>
            <person name="Brettin T."/>
            <person name="Detter J.C."/>
            <person name="Han C."/>
            <person name="Rohde M."/>
            <person name="Lang E."/>
            <person name="Spring S."/>
            <person name="Goker M."/>
            <person name="Bristow J."/>
            <person name="Eisen J.A."/>
            <person name="Markowitz V."/>
            <person name="Hugenholtz P."/>
            <person name="Kyrpides N.C."/>
            <person name="Klenk H.P."/>
        </authorList>
    </citation>
    <scope>NUCLEOTIDE SEQUENCE [LARGE SCALE GENOMIC DNA]</scope>
    <source>
        <strain evidence="4">ATCC 51133 / DSM 6946 / 5175</strain>
    </source>
</reference>